<dbReference type="InterPro" id="IPR036188">
    <property type="entry name" value="FAD/NAD-bd_sf"/>
</dbReference>
<evidence type="ECO:0000256" key="8">
    <source>
        <dbReference type="ARBA" id="ARBA00022904"/>
    </source>
</evidence>
<sequence>MLRGIVLACSAAVASSVSSEASRLGFLNASPINRHFRSSSWGKTLLRQGAAVVGAPVEEGRGEVVDASSFVNPPQGSKGTVIVAGAGLAGLSAGKYLADAGYTPLVLESRDVLGGKVAAWKDEDGDWYETGLHIFFGAYPNLLKLFEELGIQDHLQWKNHTMIFAMPDKPGTFSRFDFPDIPGPFNGIAAILANQEMLTWEEKIRFAYALIPAILFGQDYVEEMDKMSFSEWLKMRGAPERIEKEVFIAMAKALAFVDPDKLSATIVLTALNRFLQEGDGSKMAFLDGAPPERFCKPIADYIESKGGKVLLNMPLEKILLNDDGTVRGYQIRGVAGNAPRVLKADKYASSVPVDIFKKLLPDQWASMPFFENIQPLEGSPVINVHLWLDRKVSDVDHLLFSRSKLLSVYADMSNCCREYSDPNKSMLELIFAPAHDWIGRPDEEIVDATLKELEILFPQYFGASATEKVNVLKSKIVKTPRSVYWSKPGMEKHRPTQQTPIDNFYLCGDWTKQRYLASQEGAILSGKMMAEVMLAKAESRPVREVSASGIPSSFNPRQLS</sequence>
<evidence type="ECO:0000256" key="11">
    <source>
        <dbReference type="ARBA" id="ARBA00031986"/>
    </source>
</evidence>
<keyword evidence="7" id="KW-0125">Carotenoid biosynthesis</keyword>
<organism evidence="15">
    <name type="scientific">Chromera velia CCMP2878</name>
    <dbReference type="NCBI Taxonomy" id="1169474"/>
    <lineage>
        <taxon>Eukaryota</taxon>
        <taxon>Sar</taxon>
        <taxon>Alveolata</taxon>
        <taxon>Colpodellida</taxon>
        <taxon>Chromeraceae</taxon>
        <taxon>Chromera</taxon>
    </lineage>
</organism>
<dbReference type="FunFam" id="3.50.50.60:FF:000091">
    <property type="entry name" value="15-cis-phytoene desaturase, chloroplastic/chromoplastic"/>
    <property type="match status" value="1"/>
</dbReference>
<keyword evidence="10" id="KW-0472">Membrane</keyword>
<evidence type="ECO:0000256" key="7">
    <source>
        <dbReference type="ARBA" id="ARBA00022746"/>
    </source>
</evidence>
<dbReference type="InterPro" id="IPR002937">
    <property type="entry name" value="Amino_oxidase"/>
</dbReference>
<dbReference type="UniPathway" id="UPA00803"/>
<evidence type="ECO:0000256" key="6">
    <source>
        <dbReference type="ARBA" id="ARBA00017354"/>
    </source>
</evidence>
<comment type="catalytic activity">
    <reaction evidence="13">
        <text>2 a plastoquinone + 15-cis-phytoene = 9,9',15-tri-cis-zeta-carotene + 2 a plastoquinol</text>
        <dbReference type="Rhea" id="RHEA:30287"/>
        <dbReference type="Rhea" id="RHEA-COMP:9561"/>
        <dbReference type="Rhea" id="RHEA-COMP:9562"/>
        <dbReference type="ChEBI" id="CHEBI:17757"/>
        <dbReference type="ChEBI" id="CHEBI:27787"/>
        <dbReference type="ChEBI" id="CHEBI:48717"/>
        <dbReference type="ChEBI" id="CHEBI:62192"/>
        <dbReference type="EC" id="1.3.5.5"/>
    </reaction>
</comment>
<evidence type="ECO:0000256" key="1">
    <source>
        <dbReference type="ARBA" id="ARBA00004170"/>
    </source>
</evidence>
<gene>
    <name evidence="15" type="ORF">Cvel_16564</name>
</gene>
<dbReference type="PANTHER" id="PTHR42923:SF45">
    <property type="entry name" value="15-CIS-PHYTOENE DESATURASE, CHLOROPLASTIC_CHROMOPLASTIC"/>
    <property type="match status" value="1"/>
</dbReference>
<dbReference type="InterPro" id="IPR014102">
    <property type="entry name" value="Phytoene_desaturase"/>
</dbReference>
<proteinExistence type="inferred from homology"/>
<comment type="similarity">
    <text evidence="4">Belongs to the carotenoid/retinoid oxidoreductase family.</text>
</comment>
<evidence type="ECO:0000256" key="10">
    <source>
        <dbReference type="ARBA" id="ARBA00023136"/>
    </source>
</evidence>
<dbReference type="AlphaFoldDB" id="A0A0G4FE83"/>
<evidence type="ECO:0000256" key="2">
    <source>
        <dbReference type="ARBA" id="ARBA00004260"/>
    </source>
</evidence>
<feature type="domain" description="Amine oxidase" evidence="14">
    <location>
        <begin position="88"/>
        <end position="534"/>
    </location>
</feature>
<dbReference type="SUPFAM" id="SSF51905">
    <property type="entry name" value="FAD/NAD(P)-binding domain"/>
    <property type="match status" value="1"/>
</dbReference>
<evidence type="ECO:0000256" key="12">
    <source>
        <dbReference type="ARBA" id="ARBA00032363"/>
    </source>
</evidence>
<evidence type="ECO:0000256" key="5">
    <source>
        <dbReference type="ARBA" id="ARBA00012789"/>
    </source>
</evidence>
<dbReference type="InterPro" id="IPR050464">
    <property type="entry name" value="Zeta_carotene_desat/Oxidored"/>
</dbReference>
<dbReference type="VEuPathDB" id="CryptoDB:Cvel_16564"/>
<dbReference type="Gene3D" id="3.50.50.60">
    <property type="entry name" value="FAD/NAD(P)-binding domain"/>
    <property type="match status" value="1"/>
</dbReference>
<comment type="pathway">
    <text evidence="3">Carotenoid biosynthesis; lycopene biosynthesis.</text>
</comment>
<dbReference type="EMBL" id="CDMZ01000310">
    <property type="protein sequence ID" value="CEM11515.1"/>
    <property type="molecule type" value="Genomic_DNA"/>
</dbReference>
<comment type="subcellular location">
    <subcellularLocation>
        <location evidence="1">Membrane</location>
        <topology evidence="1">Peripheral membrane protein</topology>
    </subcellularLocation>
    <subcellularLocation>
        <location evidence="2">Plastid</location>
        <location evidence="2">Chromoplast</location>
    </subcellularLocation>
</comment>
<keyword evidence="9" id="KW-0560">Oxidoreductase</keyword>
<evidence type="ECO:0000259" key="14">
    <source>
        <dbReference type="Pfam" id="PF01593"/>
    </source>
</evidence>
<name>A0A0G4FE83_9ALVE</name>
<accession>A0A0G4FE83</accession>
<reference evidence="15" key="1">
    <citation type="submission" date="2014-11" db="EMBL/GenBank/DDBJ databases">
        <authorList>
            <person name="Otto D Thomas"/>
            <person name="Naeem Raeece"/>
        </authorList>
    </citation>
    <scope>NUCLEOTIDE SEQUENCE</scope>
</reference>
<evidence type="ECO:0000256" key="3">
    <source>
        <dbReference type="ARBA" id="ARBA00004900"/>
    </source>
</evidence>
<evidence type="ECO:0000313" key="15">
    <source>
        <dbReference type="EMBL" id="CEM11515.1"/>
    </source>
</evidence>
<dbReference type="GO" id="GO:0016020">
    <property type="term" value="C:membrane"/>
    <property type="evidence" value="ECO:0007669"/>
    <property type="project" value="UniProtKB-SubCell"/>
</dbReference>
<dbReference type="PhylomeDB" id="A0A0G4FE83"/>
<dbReference type="NCBIfam" id="TIGR02731">
    <property type="entry name" value="phytoene_desat"/>
    <property type="match status" value="1"/>
</dbReference>
<dbReference type="Pfam" id="PF01593">
    <property type="entry name" value="Amino_oxidase"/>
    <property type="match status" value="1"/>
</dbReference>
<evidence type="ECO:0000256" key="9">
    <source>
        <dbReference type="ARBA" id="ARBA00023002"/>
    </source>
</evidence>
<evidence type="ECO:0000256" key="4">
    <source>
        <dbReference type="ARBA" id="ARBA00006046"/>
    </source>
</evidence>
<evidence type="ECO:0000256" key="13">
    <source>
        <dbReference type="ARBA" id="ARBA00049319"/>
    </source>
</evidence>
<dbReference type="EC" id="1.3.5.5" evidence="5"/>
<dbReference type="GO" id="GO:0016117">
    <property type="term" value="P:carotenoid biosynthetic process"/>
    <property type="evidence" value="ECO:0007669"/>
    <property type="project" value="UniProtKB-KW"/>
</dbReference>
<dbReference type="PANTHER" id="PTHR42923">
    <property type="entry name" value="PROTOPORPHYRINOGEN OXIDASE"/>
    <property type="match status" value="1"/>
</dbReference>
<protein>
    <recommendedName>
        <fullName evidence="6">15-cis-phytoene desaturase, chloroplastic/chromoplastic</fullName>
        <ecNumber evidence="5">1.3.5.5</ecNumber>
    </recommendedName>
    <alternativeName>
        <fullName evidence="11">Phytoene dehydrogenase</fullName>
    </alternativeName>
    <alternativeName>
        <fullName evidence="12">Phytoene desaturase</fullName>
    </alternativeName>
</protein>
<keyword evidence="8" id="KW-0934">Plastid</keyword>
<dbReference type="GO" id="GO:0016166">
    <property type="term" value="F:phytoene dehydrogenase activity"/>
    <property type="evidence" value="ECO:0007669"/>
    <property type="project" value="InterPro"/>
</dbReference>
<keyword evidence="8" id="KW-0957">Chromoplast</keyword>